<sequence length="111" mass="12735">MVRTYERAKGKREQTNTMRAPRRSAIVVFDSARGGSGVEWVRLLRVSLHGARNHIASRRAQGSSSCRVPRQNRRLRPRRSASFVRQVRDKRSVSFPRDSRSSFFGIIVLPV</sequence>
<evidence type="ECO:0000313" key="2">
    <source>
        <dbReference type="EMBL" id="RRT67983.1"/>
    </source>
</evidence>
<name>A0A426ZVJ0_ENSVE</name>
<reference evidence="2 3" key="1">
    <citation type="journal article" date="2014" name="Agronomy (Basel)">
        <title>A Draft Genome Sequence for Ensete ventricosum, the Drought-Tolerant Tree Against Hunger.</title>
        <authorList>
            <person name="Harrison J."/>
            <person name="Moore K.A."/>
            <person name="Paszkiewicz K."/>
            <person name="Jones T."/>
            <person name="Grant M."/>
            <person name="Ambacheew D."/>
            <person name="Muzemil S."/>
            <person name="Studholme D.J."/>
        </authorList>
    </citation>
    <scope>NUCLEOTIDE SEQUENCE [LARGE SCALE GENOMIC DNA]</scope>
</reference>
<evidence type="ECO:0000256" key="1">
    <source>
        <dbReference type="SAM" id="MobiDB-lite"/>
    </source>
</evidence>
<organism evidence="2 3">
    <name type="scientific">Ensete ventricosum</name>
    <name type="common">Abyssinian banana</name>
    <name type="synonym">Musa ensete</name>
    <dbReference type="NCBI Taxonomy" id="4639"/>
    <lineage>
        <taxon>Eukaryota</taxon>
        <taxon>Viridiplantae</taxon>
        <taxon>Streptophyta</taxon>
        <taxon>Embryophyta</taxon>
        <taxon>Tracheophyta</taxon>
        <taxon>Spermatophyta</taxon>
        <taxon>Magnoliopsida</taxon>
        <taxon>Liliopsida</taxon>
        <taxon>Zingiberales</taxon>
        <taxon>Musaceae</taxon>
        <taxon>Ensete</taxon>
    </lineage>
</organism>
<protein>
    <submittedName>
        <fullName evidence="2">Uncharacterized protein</fullName>
    </submittedName>
</protein>
<proteinExistence type="predicted"/>
<comment type="caution">
    <text evidence="2">The sequence shown here is derived from an EMBL/GenBank/DDBJ whole genome shotgun (WGS) entry which is preliminary data.</text>
</comment>
<dbReference type="Proteomes" id="UP000287651">
    <property type="component" value="Unassembled WGS sequence"/>
</dbReference>
<feature type="region of interest" description="Disordered" evidence="1">
    <location>
        <begin position="55"/>
        <end position="83"/>
    </location>
</feature>
<evidence type="ECO:0000313" key="3">
    <source>
        <dbReference type="Proteomes" id="UP000287651"/>
    </source>
</evidence>
<dbReference type="AlphaFoldDB" id="A0A426ZVJ0"/>
<accession>A0A426ZVJ0</accession>
<dbReference type="EMBL" id="AMZH03004852">
    <property type="protein sequence ID" value="RRT67983.1"/>
    <property type="molecule type" value="Genomic_DNA"/>
</dbReference>
<gene>
    <name evidence="2" type="ORF">B296_00018355</name>
</gene>
<feature type="compositionally biased region" description="Basic residues" evidence="1">
    <location>
        <begin position="70"/>
        <end position="79"/>
    </location>
</feature>